<reference evidence="1" key="1">
    <citation type="submission" date="2008-03" db="EMBL/GenBank/DDBJ databases">
        <title>Annotation of Ixodes scapularis.</title>
        <authorList>
            <consortium name="Ixodes scapularis Genome Project Consortium"/>
            <person name="Caler E."/>
            <person name="Hannick L.I."/>
            <person name="Bidwell S."/>
            <person name="Joardar V."/>
            <person name="Thiagarajan M."/>
            <person name="Amedeo P."/>
            <person name="Galinsky K.J."/>
            <person name="Schobel S."/>
            <person name="Inman J."/>
            <person name="Hostetler J."/>
            <person name="Miller J."/>
            <person name="Hammond M."/>
            <person name="Megy K."/>
            <person name="Lawson D."/>
            <person name="Kodira C."/>
            <person name="Sutton G."/>
            <person name="Meyer J."/>
            <person name="Hill C.A."/>
            <person name="Birren B."/>
            <person name="Nene V."/>
            <person name="Collins F."/>
            <person name="Alarcon-Chaidez F."/>
            <person name="Wikel S."/>
            <person name="Strausberg R."/>
        </authorList>
    </citation>
    <scope>NUCLEOTIDE SEQUENCE [LARGE SCALE GENOMIC DNA]</scope>
    <source>
        <strain evidence="1">Wikel colony</strain>
    </source>
</reference>
<evidence type="ECO:0000313" key="1">
    <source>
        <dbReference type="EMBL" id="EEC12177.1"/>
    </source>
</evidence>
<dbReference type="PaxDb" id="6945-B7Q005"/>
<gene>
    <name evidence="1" type="ORF">IscW_ISCW009009</name>
</gene>
<accession>B7Q005</accession>
<dbReference type="EMBL" id="DS829154">
    <property type="protein sequence ID" value="EEC12177.1"/>
    <property type="molecule type" value="Genomic_DNA"/>
</dbReference>
<protein>
    <submittedName>
        <fullName evidence="1">Uncharacterized protein</fullName>
    </submittedName>
</protein>
<dbReference type="HOGENOM" id="CLU_2783196_0_0_1"/>
<feature type="non-terminal residue" evidence="1">
    <location>
        <position position="1"/>
    </location>
</feature>
<dbReference type="VEuPathDB" id="VectorBase:ISCW009009"/>
<sequence length="70" mass="7889">ALHGCFLQQCPVRHLGHGTPQGFAQKCPAGHLGHRALQGFLHQHLARRDLRRFGLLDRLVQYAELQSVLL</sequence>
<organism>
    <name type="scientific">Ixodes scapularis</name>
    <name type="common">Black-legged tick</name>
    <name type="synonym">Deer tick</name>
    <dbReference type="NCBI Taxonomy" id="6945"/>
    <lineage>
        <taxon>Eukaryota</taxon>
        <taxon>Metazoa</taxon>
        <taxon>Ecdysozoa</taxon>
        <taxon>Arthropoda</taxon>
        <taxon>Chelicerata</taxon>
        <taxon>Arachnida</taxon>
        <taxon>Acari</taxon>
        <taxon>Parasitiformes</taxon>
        <taxon>Ixodida</taxon>
        <taxon>Ixodoidea</taxon>
        <taxon>Ixodidae</taxon>
        <taxon>Ixodinae</taxon>
        <taxon>Ixodes</taxon>
    </lineage>
</organism>
<name>B7Q005_IXOSC</name>
<dbReference type="VEuPathDB" id="VectorBase:ISCI009009"/>
<proteinExistence type="predicted"/>
<dbReference type="AlphaFoldDB" id="B7Q005"/>
<feature type="non-terminal residue" evidence="1">
    <location>
        <position position="70"/>
    </location>
</feature>